<dbReference type="GO" id="GO:0032259">
    <property type="term" value="P:methylation"/>
    <property type="evidence" value="ECO:0007669"/>
    <property type="project" value="UniProtKB-KW"/>
</dbReference>
<accession>A0ABS9XK66</accession>
<comment type="caution">
    <text evidence="3">The sequence shown here is derived from an EMBL/GenBank/DDBJ whole genome shotgun (WGS) entry which is preliminary data.</text>
</comment>
<protein>
    <submittedName>
        <fullName evidence="3">Class I SAM-dependent methyltransferase</fullName>
        <ecNumber evidence="3">2.1.1.-</ecNumber>
    </submittedName>
</protein>
<dbReference type="PIRSF" id="PIRSF028177">
    <property type="entry name" value="Polyketide_synth_Omtfrase_TcmP"/>
    <property type="match status" value="1"/>
</dbReference>
<keyword evidence="4" id="KW-1185">Reference proteome</keyword>
<proteinExistence type="predicted"/>
<reference evidence="3" key="1">
    <citation type="submission" date="2022-03" db="EMBL/GenBank/DDBJ databases">
        <title>Streptomyces 7R015 and 7R016 isolated from Barleria lupulina in Thailand.</title>
        <authorList>
            <person name="Kanchanasin P."/>
            <person name="Phongsopitanun W."/>
            <person name="Tanasupawat S."/>
        </authorList>
    </citation>
    <scope>NUCLEOTIDE SEQUENCE</scope>
    <source>
        <strain evidence="3">7R016</strain>
    </source>
</reference>
<keyword evidence="1 3" id="KW-0489">Methyltransferase</keyword>
<evidence type="ECO:0000313" key="4">
    <source>
        <dbReference type="Proteomes" id="UP001165270"/>
    </source>
</evidence>
<dbReference type="Gene3D" id="3.40.50.150">
    <property type="entry name" value="Vaccinia Virus protein VP39"/>
    <property type="match status" value="1"/>
</dbReference>
<sequence>MPGTSNASGGKRPVELGAVQETLFIPLAARARETAKRRPLLRDPKAVEMIGEIDYPVEKYGPGPGSSITVLRTAIVDSWVRAFLAEHPAGTVVEIGTGLNTRFERVDNGTVHWVDLDLPDTIALRRRFFADSERRRTVAASVLDEEWLRTVEECPGPYFFVAEGVLVYLPQNEAAQALTRIAHRFPGALVALDTYPQRLLEKQHEQAVHKQMEARWAWSCDDPRSLERLGMRVVEAASVTRPPRAFRARLPLRFRLLLPLADRLLRGMFNITLFRTEQR</sequence>
<keyword evidence="2 3" id="KW-0808">Transferase</keyword>
<evidence type="ECO:0000256" key="2">
    <source>
        <dbReference type="ARBA" id="ARBA00022679"/>
    </source>
</evidence>
<dbReference type="Proteomes" id="UP001165270">
    <property type="component" value="Unassembled WGS sequence"/>
</dbReference>
<dbReference type="PANTHER" id="PTHR43619:SF2">
    <property type="entry name" value="S-ADENOSYL-L-METHIONINE-DEPENDENT METHYLTRANSFERASES SUPERFAMILY PROTEIN"/>
    <property type="match status" value="1"/>
</dbReference>
<evidence type="ECO:0000313" key="3">
    <source>
        <dbReference type="EMBL" id="MCI3241746.1"/>
    </source>
</evidence>
<gene>
    <name evidence="3" type="ORF">MQN93_18675</name>
</gene>
<dbReference type="EMBL" id="JALDAX010000006">
    <property type="protein sequence ID" value="MCI3241746.1"/>
    <property type="molecule type" value="Genomic_DNA"/>
</dbReference>
<dbReference type="InterPro" id="IPR016874">
    <property type="entry name" value="TcmP-like"/>
</dbReference>
<dbReference type="SUPFAM" id="SSF53335">
    <property type="entry name" value="S-adenosyl-L-methionine-dependent methyltransferases"/>
    <property type="match status" value="1"/>
</dbReference>
<dbReference type="InterPro" id="IPR029063">
    <property type="entry name" value="SAM-dependent_MTases_sf"/>
</dbReference>
<dbReference type="InterPro" id="IPR007213">
    <property type="entry name" value="Ppm1/Ppm2/Tcmp"/>
</dbReference>
<organism evidence="3 4">
    <name type="scientific">Streptomyces spinosisporus</name>
    <dbReference type="NCBI Taxonomy" id="2927582"/>
    <lineage>
        <taxon>Bacteria</taxon>
        <taxon>Bacillati</taxon>
        <taxon>Actinomycetota</taxon>
        <taxon>Actinomycetes</taxon>
        <taxon>Kitasatosporales</taxon>
        <taxon>Streptomycetaceae</taxon>
        <taxon>Streptomyces</taxon>
    </lineage>
</organism>
<name>A0ABS9XK66_9ACTN</name>
<dbReference type="Pfam" id="PF04072">
    <property type="entry name" value="LCM"/>
    <property type="match status" value="1"/>
</dbReference>
<dbReference type="EC" id="2.1.1.-" evidence="3"/>
<evidence type="ECO:0000256" key="1">
    <source>
        <dbReference type="ARBA" id="ARBA00022603"/>
    </source>
</evidence>
<dbReference type="RefSeq" id="WP_242710378.1">
    <property type="nucleotide sequence ID" value="NZ_JALDAX010000006.1"/>
</dbReference>
<dbReference type="GO" id="GO:0008168">
    <property type="term" value="F:methyltransferase activity"/>
    <property type="evidence" value="ECO:0007669"/>
    <property type="project" value="UniProtKB-KW"/>
</dbReference>
<dbReference type="PANTHER" id="PTHR43619">
    <property type="entry name" value="S-ADENOSYL-L-METHIONINE-DEPENDENT METHYLTRANSFERASE YKTD-RELATED"/>
    <property type="match status" value="1"/>
</dbReference>